<evidence type="ECO:0000256" key="11">
    <source>
        <dbReference type="SAM" id="Coils"/>
    </source>
</evidence>
<evidence type="ECO:0000256" key="3">
    <source>
        <dbReference type="ARBA" id="ARBA00022454"/>
    </source>
</evidence>
<evidence type="ECO:0000256" key="8">
    <source>
        <dbReference type="ARBA" id="ARBA00023172"/>
    </source>
</evidence>
<gene>
    <name evidence="12" type="ORF">AFUS01_LOCUS40532</name>
</gene>
<dbReference type="GO" id="GO:0003684">
    <property type="term" value="F:damaged DNA binding"/>
    <property type="evidence" value="ECO:0007669"/>
    <property type="project" value="TreeGrafter"/>
</dbReference>
<keyword evidence="13" id="KW-1185">Reference proteome</keyword>
<comment type="subcellular location">
    <subcellularLocation>
        <location evidence="2">Chromosome</location>
    </subcellularLocation>
    <subcellularLocation>
        <location evidence="1">Nucleus</location>
    </subcellularLocation>
</comment>
<accession>A0A8J2L978</accession>
<evidence type="ECO:0000256" key="1">
    <source>
        <dbReference type="ARBA" id="ARBA00004123"/>
    </source>
</evidence>
<dbReference type="GO" id="GO:0005524">
    <property type="term" value="F:ATP binding"/>
    <property type="evidence" value="ECO:0007669"/>
    <property type="project" value="UniProtKB-KW"/>
</dbReference>
<dbReference type="GO" id="GO:0005634">
    <property type="term" value="C:nucleus"/>
    <property type="evidence" value="ECO:0007669"/>
    <property type="project" value="UniProtKB-SubCell"/>
</dbReference>
<evidence type="ECO:0000256" key="2">
    <source>
        <dbReference type="ARBA" id="ARBA00004286"/>
    </source>
</evidence>
<evidence type="ECO:0000256" key="6">
    <source>
        <dbReference type="ARBA" id="ARBA00022840"/>
    </source>
</evidence>
<comment type="caution">
    <text evidence="12">The sequence shown here is derived from an EMBL/GenBank/DDBJ whole genome shotgun (WGS) entry which is preliminary data.</text>
</comment>
<dbReference type="EMBL" id="CAJVCH010557434">
    <property type="protein sequence ID" value="CAG7830747.1"/>
    <property type="molecule type" value="Genomic_DNA"/>
</dbReference>
<dbReference type="OrthoDB" id="10072614at2759"/>
<keyword evidence="6" id="KW-0067">ATP-binding</keyword>
<dbReference type="PANTHER" id="PTHR19306">
    <property type="entry name" value="STRUCTURAL MAINTENANCE OF CHROMOSOMES 5,6 SMC5, SMC6"/>
    <property type="match status" value="1"/>
</dbReference>
<keyword evidence="3" id="KW-0158">Chromosome</keyword>
<evidence type="ECO:0000313" key="13">
    <source>
        <dbReference type="Proteomes" id="UP000708208"/>
    </source>
</evidence>
<feature type="non-terminal residue" evidence="12">
    <location>
        <position position="1"/>
    </location>
</feature>
<keyword evidence="9" id="KW-0234">DNA repair</keyword>
<dbReference type="GO" id="GO:0000724">
    <property type="term" value="P:double-strand break repair via homologous recombination"/>
    <property type="evidence" value="ECO:0007669"/>
    <property type="project" value="TreeGrafter"/>
</dbReference>
<feature type="coiled-coil region" evidence="11">
    <location>
        <begin position="4"/>
        <end position="31"/>
    </location>
</feature>
<proteinExistence type="predicted"/>
<protein>
    <recommendedName>
        <fullName evidence="14">Structural maintenance of chromosomes protein 6</fullName>
    </recommendedName>
</protein>
<evidence type="ECO:0008006" key="14">
    <source>
        <dbReference type="Google" id="ProtNLM"/>
    </source>
</evidence>
<evidence type="ECO:0000256" key="9">
    <source>
        <dbReference type="ARBA" id="ARBA00023204"/>
    </source>
</evidence>
<evidence type="ECO:0000256" key="4">
    <source>
        <dbReference type="ARBA" id="ARBA00022741"/>
    </source>
</evidence>
<dbReference type="AlphaFoldDB" id="A0A8J2L978"/>
<name>A0A8J2L978_9HEXA</name>
<dbReference type="GO" id="GO:0003697">
    <property type="term" value="F:single-stranded DNA binding"/>
    <property type="evidence" value="ECO:0007669"/>
    <property type="project" value="TreeGrafter"/>
</dbReference>
<feature type="coiled-coil region" evidence="11">
    <location>
        <begin position="74"/>
        <end position="134"/>
    </location>
</feature>
<keyword evidence="5" id="KW-0227">DNA damage</keyword>
<evidence type="ECO:0000256" key="5">
    <source>
        <dbReference type="ARBA" id="ARBA00022763"/>
    </source>
</evidence>
<evidence type="ECO:0000313" key="12">
    <source>
        <dbReference type="EMBL" id="CAG7830747.1"/>
    </source>
</evidence>
<organism evidence="12 13">
    <name type="scientific">Allacma fusca</name>
    <dbReference type="NCBI Taxonomy" id="39272"/>
    <lineage>
        <taxon>Eukaryota</taxon>
        <taxon>Metazoa</taxon>
        <taxon>Ecdysozoa</taxon>
        <taxon>Arthropoda</taxon>
        <taxon>Hexapoda</taxon>
        <taxon>Collembola</taxon>
        <taxon>Symphypleona</taxon>
        <taxon>Sminthuridae</taxon>
        <taxon>Allacma</taxon>
    </lineage>
</organism>
<keyword evidence="7 11" id="KW-0175">Coiled coil</keyword>
<dbReference type="Proteomes" id="UP000708208">
    <property type="component" value="Unassembled WGS sequence"/>
</dbReference>
<reference evidence="12" key="1">
    <citation type="submission" date="2021-06" db="EMBL/GenBank/DDBJ databases">
        <authorList>
            <person name="Hodson N. C."/>
            <person name="Mongue J. A."/>
            <person name="Jaron S. K."/>
        </authorList>
    </citation>
    <scope>NUCLEOTIDE SEQUENCE</scope>
</reference>
<evidence type="ECO:0000256" key="10">
    <source>
        <dbReference type="ARBA" id="ARBA00023242"/>
    </source>
</evidence>
<evidence type="ECO:0000256" key="7">
    <source>
        <dbReference type="ARBA" id="ARBA00023054"/>
    </source>
</evidence>
<sequence>QSTMEHLLGEVQRLERELQDLNVQRLQIKSYVDQHKLEVQASSRYLKKVTDRHNMIRSELRTLQTYCIPDVPNVESWMDELETINMNIQSKNEEKDNLEKQLKEEKDRQGKCNLKKLEAEVKCLQRDQDKLREQKSFSEGKVFEIEREVKKREAVVNSHRKIHIEIHKKVKEAESEFKRKYKDALQRCPQINDLELSSVEYRAEYDAMHDEWMKNQKKVLQKNQTIRKHQNAKSVADNVQNEIEVIDMLVKLAQPNIKLHHDHFQRKIVEYGIGIRTVFRALIRDRNYTGDFAISHEDTTLMCYVSLDKSSDDRAKQNMEINKDGQQVVSNKKGIQEFASSMSGGERSFTTICFLISCWQLMDMPFFILDEFDVFMDALNRKTSQEFLMKVAESKPHSQFFLFTPLALDAKTPNEGDYTIIQLYKNHGSKERQENEGRRPAIRAK</sequence>
<dbReference type="GO" id="GO:0030915">
    <property type="term" value="C:Smc5-Smc6 complex"/>
    <property type="evidence" value="ECO:0007669"/>
    <property type="project" value="TreeGrafter"/>
</dbReference>
<keyword evidence="8" id="KW-0233">DNA recombination</keyword>
<keyword evidence="10" id="KW-0539">Nucleus</keyword>
<dbReference type="PANTHER" id="PTHR19306:SF6">
    <property type="entry name" value="STRUCTURAL MAINTENANCE OF CHROMOSOMES PROTEIN 6"/>
    <property type="match status" value="1"/>
</dbReference>
<keyword evidence="4" id="KW-0547">Nucleotide-binding</keyword>
<dbReference type="GO" id="GO:0035861">
    <property type="term" value="C:site of double-strand break"/>
    <property type="evidence" value="ECO:0007669"/>
    <property type="project" value="TreeGrafter"/>
</dbReference>